<gene>
    <name evidence="1" type="ORF">EV643_107234</name>
</gene>
<comment type="caution">
    <text evidence="1">The sequence shown here is derived from an EMBL/GenBank/DDBJ whole genome shotgun (WGS) entry which is preliminary data.</text>
</comment>
<sequence length="123" mass="13348">MEALAYLCAHLAELRSLLPDEDLSDRLQAAVRGGGQQIDDLLERIHAELQANGEPLGIWGSLPGAGTGRGLQPAGIGTQSALGPDEVVYLCPTGACSRYWWPRARATVPQCEIDRQSLRRDRL</sequence>
<name>A0A4R6KHJ4_9ACTN</name>
<evidence type="ECO:0000313" key="1">
    <source>
        <dbReference type="EMBL" id="TDO48604.1"/>
    </source>
</evidence>
<dbReference type="EMBL" id="SNWQ01000007">
    <property type="protein sequence ID" value="TDO48604.1"/>
    <property type="molecule type" value="Genomic_DNA"/>
</dbReference>
<proteinExistence type="predicted"/>
<dbReference type="AlphaFoldDB" id="A0A4R6KHJ4"/>
<dbReference type="Proteomes" id="UP000295388">
    <property type="component" value="Unassembled WGS sequence"/>
</dbReference>
<organism evidence="1 2">
    <name type="scientific">Kribbella caucasensis</name>
    <dbReference type="NCBI Taxonomy" id="2512215"/>
    <lineage>
        <taxon>Bacteria</taxon>
        <taxon>Bacillati</taxon>
        <taxon>Actinomycetota</taxon>
        <taxon>Actinomycetes</taxon>
        <taxon>Propionibacteriales</taxon>
        <taxon>Kribbellaceae</taxon>
        <taxon>Kribbella</taxon>
    </lineage>
</organism>
<evidence type="ECO:0000313" key="2">
    <source>
        <dbReference type="Proteomes" id="UP000295388"/>
    </source>
</evidence>
<keyword evidence="2" id="KW-1185">Reference proteome</keyword>
<reference evidence="1 2" key="1">
    <citation type="submission" date="2019-03" db="EMBL/GenBank/DDBJ databases">
        <title>Genomic Encyclopedia of Type Strains, Phase III (KMG-III): the genomes of soil and plant-associated and newly described type strains.</title>
        <authorList>
            <person name="Whitman W."/>
        </authorList>
    </citation>
    <scope>NUCLEOTIDE SEQUENCE [LARGE SCALE GENOMIC DNA]</scope>
    <source>
        <strain evidence="1 2">VKM Ac-2527</strain>
    </source>
</reference>
<accession>A0A4R6KHJ4</accession>
<protein>
    <submittedName>
        <fullName evidence="1">Uncharacterized protein</fullName>
    </submittedName>
</protein>